<evidence type="ECO:0000256" key="1">
    <source>
        <dbReference type="ARBA" id="ARBA00022670"/>
    </source>
</evidence>
<keyword evidence="6" id="KW-1185">Reference proteome</keyword>
<dbReference type="InterPro" id="IPR039537">
    <property type="entry name" value="Retrotran_Ty1/copia-like"/>
</dbReference>
<protein>
    <recommendedName>
        <fullName evidence="4">CCHC-type domain-containing protein</fullName>
    </recommendedName>
</protein>
<organism evidence="5 6">
    <name type="scientific">Paspalum notatum var. saurae</name>
    <dbReference type="NCBI Taxonomy" id="547442"/>
    <lineage>
        <taxon>Eukaryota</taxon>
        <taxon>Viridiplantae</taxon>
        <taxon>Streptophyta</taxon>
        <taxon>Embryophyta</taxon>
        <taxon>Tracheophyta</taxon>
        <taxon>Spermatophyta</taxon>
        <taxon>Magnoliopsida</taxon>
        <taxon>Liliopsida</taxon>
        <taxon>Poales</taxon>
        <taxon>Poaceae</taxon>
        <taxon>PACMAD clade</taxon>
        <taxon>Panicoideae</taxon>
        <taxon>Andropogonodae</taxon>
        <taxon>Paspaleae</taxon>
        <taxon>Paspalinae</taxon>
        <taxon>Paspalum</taxon>
    </lineage>
</organism>
<feature type="domain" description="CCHC-type" evidence="4">
    <location>
        <begin position="181"/>
        <end position="195"/>
    </location>
</feature>
<proteinExistence type="predicted"/>
<gene>
    <name evidence="5" type="ORF">U9M48_034632</name>
</gene>
<dbReference type="Gene3D" id="4.10.60.10">
    <property type="entry name" value="Zinc finger, CCHC-type"/>
    <property type="match status" value="1"/>
</dbReference>
<keyword evidence="2" id="KW-0863">Zinc-finger</keyword>
<dbReference type="GO" id="GO:0006508">
    <property type="term" value="P:proteolysis"/>
    <property type="evidence" value="ECO:0007669"/>
    <property type="project" value="UniProtKB-KW"/>
</dbReference>
<dbReference type="InterPro" id="IPR036875">
    <property type="entry name" value="Znf_CCHC_sf"/>
</dbReference>
<dbReference type="PANTHER" id="PTHR42648:SF25">
    <property type="entry name" value="RNA-DIRECTED DNA POLYMERASE"/>
    <property type="match status" value="1"/>
</dbReference>
<dbReference type="GO" id="GO:0008270">
    <property type="term" value="F:zinc ion binding"/>
    <property type="evidence" value="ECO:0007669"/>
    <property type="project" value="UniProtKB-KW"/>
</dbReference>
<evidence type="ECO:0000313" key="5">
    <source>
        <dbReference type="EMBL" id="WVZ88079.1"/>
    </source>
</evidence>
<dbReference type="Pfam" id="PF13976">
    <property type="entry name" value="gag_pre-integrs"/>
    <property type="match status" value="1"/>
</dbReference>
<keyword evidence="2" id="KW-0479">Metal-binding</keyword>
<dbReference type="GO" id="GO:0008233">
    <property type="term" value="F:peptidase activity"/>
    <property type="evidence" value="ECO:0007669"/>
    <property type="project" value="UniProtKB-KW"/>
</dbReference>
<keyword evidence="2" id="KW-0862">Zinc</keyword>
<dbReference type="InterPro" id="IPR025724">
    <property type="entry name" value="GAG-pre-integrase_dom"/>
</dbReference>
<dbReference type="InterPro" id="IPR001878">
    <property type="entry name" value="Znf_CCHC"/>
</dbReference>
<dbReference type="Pfam" id="PF22936">
    <property type="entry name" value="Pol_BBD"/>
    <property type="match status" value="1"/>
</dbReference>
<evidence type="ECO:0000256" key="3">
    <source>
        <dbReference type="SAM" id="MobiDB-lite"/>
    </source>
</evidence>
<evidence type="ECO:0000313" key="6">
    <source>
        <dbReference type="Proteomes" id="UP001341281"/>
    </source>
</evidence>
<keyword evidence="1" id="KW-0378">Hydrolase</keyword>
<dbReference type="EMBL" id="CP144752">
    <property type="protein sequence ID" value="WVZ88079.1"/>
    <property type="molecule type" value="Genomic_DNA"/>
</dbReference>
<evidence type="ECO:0000259" key="4">
    <source>
        <dbReference type="PROSITE" id="PS50158"/>
    </source>
</evidence>
<dbReference type="AlphaFoldDB" id="A0AAQ3U9F0"/>
<evidence type="ECO:0000256" key="2">
    <source>
        <dbReference type="PROSITE-ProRule" id="PRU00047"/>
    </source>
</evidence>
<accession>A0AAQ3U9F0</accession>
<name>A0AAQ3U9F0_PASNO</name>
<dbReference type="Proteomes" id="UP001341281">
    <property type="component" value="Chromosome 08"/>
</dbReference>
<dbReference type="PANTHER" id="PTHR42648">
    <property type="entry name" value="TRANSPOSASE, PUTATIVE-RELATED"/>
    <property type="match status" value="1"/>
</dbReference>
<feature type="region of interest" description="Disordered" evidence="3">
    <location>
        <begin position="134"/>
        <end position="175"/>
    </location>
</feature>
<dbReference type="PROSITE" id="PS50158">
    <property type="entry name" value="ZF_CCHC"/>
    <property type="match status" value="1"/>
</dbReference>
<sequence>MGVERVHEASARQLLKDFGEIAFRDGELVDDFALRITGLANNIRTLGATISDTDIVKKMIQVAPPHLEQIVCSIETLLDVNKLCVEELTGRLRAIEQRKKKAPATPTPDGAVYDKQGRLLLAAEDWLARLKLKDAGEGSSSSGNSGGTSGDKKRGKPRRGRGGSSKSGDARDDENKVAANRCLNCGKKGHWAKDCCSKSKKATQAHVAEGDEEDSMLLMATTVVSIEEPVPAAEELGALVPHREHLLEAKLMPRLNTPEKHDNCKWNLNTGTSNHMTGIRSLFSEFDKGISDSVRFGDGSTVAIEGRGYTIVFTYKNGEQRALTGVYYIPRLTANMISVGQMDEGGCRVDINHGVLRIFDRHKKLLARRGLQATVGKPACYALHASENTWLWHGQFGHLGFDNLRKLAREELVRGLPTLEPIYKVCDACLAGKKRRAPFPDQARRRPEHALDLVHGDLCGLITPSTRSGNRYFLLLVDDMS</sequence>
<dbReference type="GO" id="GO:0003676">
    <property type="term" value="F:nucleic acid binding"/>
    <property type="evidence" value="ECO:0007669"/>
    <property type="project" value="InterPro"/>
</dbReference>
<dbReference type="SMART" id="SM00343">
    <property type="entry name" value="ZnF_C2HC"/>
    <property type="match status" value="1"/>
</dbReference>
<dbReference type="SUPFAM" id="SSF57756">
    <property type="entry name" value="Retrovirus zinc finger-like domains"/>
    <property type="match status" value="1"/>
</dbReference>
<keyword evidence="1" id="KW-0645">Protease</keyword>
<dbReference type="InterPro" id="IPR054722">
    <property type="entry name" value="PolX-like_BBD"/>
</dbReference>
<reference evidence="5 6" key="1">
    <citation type="submission" date="2024-02" db="EMBL/GenBank/DDBJ databases">
        <title>High-quality chromosome-scale genome assembly of Pensacola bahiagrass (Paspalum notatum Flugge var. saurae).</title>
        <authorList>
            <person name="Vega J.M."/>
            <person name="Podio M."/>
            <person name="Orjuela J."/>
            <person name="Siena L.A."/>
            <person name="Pessino S.C."/>
            <person name="Combes M.C."/>
            <person name="Mariac C."/>
            <person name="Albertini E."/>
            <person name="Pupilli F."/>
            <person name="Ortiz J.P.A."/>
            <person name="Leblanc O."/>
        </authorList>
    </citation>
    <scope>NUCLEOTIDE SEQUENCE [LARGE SCALE GENOMIC DNA]</scope>
    <source>
        <strain evidence="5">R1</strain>
        <tissue evidence="5">Leaf</tissue>
    </source>
</reference>